<dbReference type="InterPro" id="IPR031160">
    <property type="entry name" value="F_BAR_dom"/>
</dbReference>
<evidence type="ECO:0000256" key="4">
    <source>
        <dbReference type="ARBA" id="ARBA00022723"/>
    </source>
</evidence>
<keyword evidence="4" id="KW-0479">Metal-binding</keyword>
<dbReference type="FunFam" id="1.10.555.10:FF:000016">
    <property type="entry name" value="Rho GTPase activating protein 29"/>
    <property type="match status" value="1"/>
</dbReference>
<dbReference type="CDD" id="cd20816">
    <property type="entry name" value="C1_GMIP-like"/>
    <property type="match status" value="1"/>
</dbReference>
<evidence type="ECO:0000256" key="5">
    <source>
        <dbReference type="ARBA" id="ARBA00022771"/>
    </source>
</evidence>
<feature type="region of interest" description="Disordered" evidence="11">
    <location>
        <begin position="596"/>
        <end position="688"/>
    </location>
</feature>
<dbReference type="SUPFAM" id="SSF57889">
    <property type="entry name" value="Cysteine-rich domain"/>
    <property type="match status" value="1"/>
</dbReference>
<dbReference type="SMART" id="SM00055">
    <property type="entry name" value="FCH"/>
    <property type="match status" value="1"/>
</dbReference>
<dbReference type="InterPro" id="IPR036249">
    <property type="entry name" value="Thioredoxin-like_sf"/>
</dbReference>
<dbReference type="Pfam" id="PF00078">
    <property type="entry name" value="RVT_1"/>
    <property type="match status" value="1"/>
</dbReference>
<dbReference type="InterPro" id="IPR002219">
    <property type="entry name" value="PKC_DAG/PE"/>
</dbReference>
<dbReference type="Gene3D" id="3.40.30.10">
    <property type="entry name" value="Glutaredoxin"/>
    <property type="match status" value="2"/>
</dbReference>
<dbReference type="SUPFAM" id="SSF48350">
    <property type="entry name" value="GTPase activation domain, GAP"/>
    <property type="match status" value="1"/>
</dbReference>
<dbReference type="InterPro" id="IPR001060">
    <property type="entry name" value="FCH_dom"/>
</dbReference>
<keyword evidence="6" id="KW-0862">Zinc</keyword>
<dbReference type="GO" id="GO:0007165">
    <property type="term" value="P:signal transduction"/>
    <property type="evidence" value="ECO:0007669"/>
    <property type="project" value="InterPro"/>
</dbReference>
<feature type="domain" description="Reverse transcriptase" evidence="14">
    <location>
        <begin position="1239"/>
        <end position="1518"/>
    </location>
</feature>
<dbReference type="SUPFAM" id="SSF103657">
    <property type="entry name" value="BAR/IMD domain-like"/>
    <property type="match status" value="1"/>
</dbReference>
<dbReference type="GO" id="GO:0051056">
    <property type="term" value="P:regulation of small GTPase mediated signal transduction"/>
    <property type="evidence" value="ECO:0007669"/>
    <property type="project" value="UniProtKB-ARBA"/>
</dbReference>
<dbReference type="Proteomes" id="UP001274896">
    <property type="component" value="Unassembled WGS sequence"/>
</dbReference>
<evidence type="ECO:0000256" key="2">
    <source>
        <dbReference type="ARBA" id="ARBA00022468"/>
    </source>
</evidence>
<dbReference type="InterPro" id="IPR000477">
    <property type="entry name" value="RT_dom"/>
</dbReference>
<dbReference type="InterPro" id="IPR005135">
    <property type="entry name" value="Endo/exonuclease/phosphatase"/>
</dbReference>
<dbReference type="Gene3D" id="3.60.10.10">
    <property type="entry name" value="Endonuclease/exonuclease/phosphatase"/>
    <property type="match status" value="1"/>
</dbReference>
<feature type="compositionally biased region" description="Low complexity" evidence="11">
    <location>
        <begin position="596"/>
        <end position="613"/>
    </location>
</feature>
<evidence type="ECO:0000256" key="10">
    <source>
        <dbReference type="SAM" id="Coils"/>
    </source>
</evidence>
<dbReference type="SUPFAM" id="SSF56219">
    <property type="entry name" value="DNase I-like"/>
    <property type="match status" value="1"/>
</dbReference>
<dbReference type="InterPro" id="IPR027267">
    <property type="entry name" value="AH/BAR_dom_sf"/>
</dbReference>
<dbReference type="SMART" id="SM00324">
    <property type="entry name" value="RhoGAP"/>
    <property type="match status" value="1"/>
</dbReference>
<dbReference type="Pfam" id="PF22699">
    <property type="entry name" value="GMIP-like_FCH"/>
    <property type="match status" value="1"/>
</dbReference>
<protein>
    <recommendedName>
        <fullName evidence="18">Minor histocompatibility protein HA-1</fullName>
    </recommendedName>
</protein>
<dbReference type="InterPro" id="IPR029760">
    <property type="entry name" value="GPX_CS"/>
</dbReference>
<dbReference type="GO" id="GO:0005829">
    <property type="term" value="C:cytosol"/>
    <property type="evidence" value="ECO:0007669"/>
    <property type="project" value="UniProtKB-ARBA"/>
</dbReference>
<dbReference type="GO" id="GO:0008270">
    <property type="term" value="F:zinc ion binding"/>
    <property type="evidence" value="ECO:0007669"/>
    <property type="project" value="UniProtKB-KW"/>
</dbReference>
<evidence type="ECO:0000256" key="3">
    <source>
        <dbReference type="ARBA" id="ARBA00022559"/>
    </source>
</evidence>
<organism evidence="16 17">
    <name type="scientific">Hemibagrus guttatus</name>
    <dbReference type="NCBI Taxonomy" id="175788"/>
    <lineage>
        <taxon>Eukaryota</taxon>
        <taxon>Metazoa</taxon>
        <taxon>Chordata</taxon>
        <taxon>Craniata</taxon>
        <taxon>Vertebrata</taxon>
        <taxon>Euteleostomi</taxon>
        <taxon>Actinopterygii</taxon>
        <taxon>Neopterygii</taxon>
        <taxon>Teleostei</taxon>
        <taxon>Ostariophysi</taxon>
        <taxon>Siluriformes</taxon>
        <taxon>Bagridae</taxon>
        <taxon>Hemibagrus</taxon>
    </lineage>
</organism>
<evidence type="ECO:0000256" key="11">
    <source>
        <dbReference type="SAM" id="MobiDB-lite"/>
    </source>
</evidence>
<dbReference type="InterPro" id="IPR000889">
    <property type="entry name" value="Glutathione_peroxidase"/>
</dbReference>
<dbReference type="InterPro" id="IPR057028">
    <property type="entry name" value="RHG29_45_N"/>
</dbReference>
<dbReference type="PROSITE" id="PS50081">
    <property type="entry name" value="ZF_DAG_PE_2"/>
    <property type="match status" value="1"/>
</dbReference>
<evidence type="ECO:0000259" key="15">
    <source>
        <dbReference type="PROSITE" id="PS51741"/>
    </source>
</evidence>
<dbReference type="InterPro" id="IPR008936">
    <property type="entry name" value="Rho_GTPase_activation_prot"/>
</dbReference>
<dbReference type="InterPro" id="IPR000198">
    <property type="entry name" value="RhoGAP_dom"/>
</dbReference>
<dbReference type="SUPFAM" id="SSF56672">
    <property type="entry name" value="DNA/RNA polymerases"/>
    <property type="match status" value="1"/>
</dbReference>
<feature type="compositionally biased region" description="Basic and acidic residues" evidence="11">
    <location>
        <begin position="1041"/>
        <end position="1054"/>
    </location>
</feature>
<dbReference type="Pfam" id="PF24235">
    <property type="entry name" value="RHG29_45_N"/>
    <property type="match status" value="1"/>
</dbReference>
<keyword evidence="8 9" id="KW-0175">Coiled coil</keyword>
<evidence type="ECO:0000259" key="12">
    <source>
        <dbReference type="PROSITE" id="PS50081"/>
    </source>
</evidence>
<evidence type="ECO:0000259" key="14">
    <source>
        <dbReference type="PROSITE" id="PS50878"/>
    </source>
</evidence>
<evidence type="ECO:0000256" key="1">
    <source>
        <dbReference type="ARBA" id="ARBA00006926"/>
    </source>
</evidence>
<dbReference type="SMART" id="SM00109">
    <property type="entry name" value="C1"/>
    <property type="match status" value="1"/>
</dbReference>
<dbReference type="InterPro" id="IPR054713">
    <property type="entry name" value="GMIP/FCHO2-like_FCH"/>
</dbReference>
<dbReference type="SUPFAM" id="SSF52833">
    <property type="entry name" value="Thioredoxin-like"/>
    <property type="match status" value="2"/>
</dbReference>
<evidence type="ECO:0000313" key="16">
    <source>
        <dbReference type="EMBL" id="KAK3533479.1"/>
    </source>
</evidence>
<dbReference type="Pfam" id="PF00130">
    <property type="entry name" value="C1_1"/>
    <property type="match status" value="1"/>
</dbReference>
<evidence type="ECO:0000256" key="9">
    <source>
        <dbReference type="PROSITE-ProRule" id="PRU01077"/>
    </source>
</evidence>
<feature type="compositionally biased region" description="Acidic residues" evidence="11">
    <location>
        <begin position="1066"/>
        <end position="1078"/>
    </location>
</feature>
<feature type="region of interest" description="Disordered" evidence="11">
    <location>
        <begin position="455"/>
        <end position="482"/>
    </location>
</feature>
<sequence>MLKRGTGSKSSYSPYSTVQRVKKVDSKTKLDLLPNKANVWLKQLSILQEQPRKDGSDASSSSSSASFSATASLCSTAVEGQSCLGTPSAPHGKLVGCPSPAGTLKRPTALSRNASAAGFPIQSWVFSKGQGRAAITQSPQTEAVEMPAVIEVEDIPPLLRAVARFAEAVEKLKDVVLEDKQENRRPLAHECLGEVLRILRQIINMYPLLNTVEILTAAGKLISQVKGFHYEVCNETDKKDFEKAIETIAVAFSNNVSELLMGEVDSSTLLSVLPTEKSKSMENLYRISGMETSHDSELAMRAEEVDILLQRSEGGVDSALTYAKSISKYIKDLIGYVEKRISFEVEFSKSLQRLYQTCRQTITQPHMPFFSIYSLALEQDLEQSSVMHQAANTLHNQTFIQPLMQRKQEHEKKRKELKEQWLKAKRKLLESEANLRRAKQVYIARYEEYEKAKMAASRAEEEGSSSTAKAVDKKKRLEEEARNKAEEAEATYRVCVADATQQQQELEHTKVTVLRQIQEVIKQSDQTLRSATISYYQIMHMQTVGLPVHYQTLCESSKLYDPGQQYATHVKELQMSEEPEVHYTFEPYCASSSQQAARVRSDSANTEASSSSEGTVTAGETADPTQKEEQRKARGHMTHKLWGSTVSDTDSVVGGNDLGSPTNSAGDISKIARTSSTGTISSNEDADEKDGAMANFEASNINGIEPEIVVPTGPFRSVGLSKAAQTHRLRKLRSPAKCRQCDSYVYFQGAECEECFLACHKRCLETLAIQCGHKKLQGRLQLFGQEFSQVSNSSSDGIPFIIKKCTCEIERRALRMKGIYRVNGVKTRVEKLCQAFENGKELVELSQSSPHDISNVLKLYLRQLPEPIMPFRLYNSLMGLAKESLALVGPEGPEAGKGPDLVDLGPETDPELLKLVHRLKELLTELPKANMTTLRYIARHLRRIAELEVDNKMSPSNLGIVFGPSMMRPRPSGATVSLSSLVDYPYQARIVETLIVFYSTVFPSESNRSSGVCTVHLPSLQRDSSIDGEDSGTNDDEVDRTEEHGGTEADKINEELEGSIGTEPSLDSDSEPEEEGGGTEEQPLSPVNHEDPEVTPPTAEVQNQSGSDSEPPALPEKTGKMDKRKDLSEFNKGQMVMARRLDQSISKTAALVGCSRSAVMHAKYAERGLSILAFPCNQFGNQEPGTHKQIKQYAQSYNVQFDLFSKINVNGPEAHVLWKWLKEQPNGEGLLGNRGGRRVHRQREKRKGKSVGLRIGTLNVGTMTGKGRELADVMERRKVDTLCVQETRWKGSKARSIEAGFKLFYYGVDSKRNGVGVVLKEELVGCELEEKERIWSELDEVMESIPTGERVVIGADFNGHVGKGNRGDEEVMGKFGVKGRNLEGQMVVDFAKRMDMAVVKNYFQKREELRVTYKSGGQTEEFKVEVGLHQGSALSPFLFAMVMDQLSEEVRQESPWTMMFADDIVICSESREQVEENLERWRFALERRGMKVSRSKTEYVCVKGREVEHSIKWNFTKFLIDRQGQVVKRYSPLKDPIGIESNLLKYL</sequence>
<feature type="coiled-coil region" evidence="10">
    <location>
        <begin position="400"/>
        <end position="434"/>
    </location>
</feature>
<feature type="compositionally biased region" description="Polar residues" evidence="11">
    <location>
        <begin position="659"/>
        <end position="683"/>
    </location>
</feature>
<evidence type="ECO:0000256" key="7">
    <source>
        <dbReference type="ARBA" id="ARBA00023002"/>
    </source>
</evidence>
<feature type="region of interest" description="Disordered" evidence="11">
    <location>
        <begin position="1"/>
        <end position="27"/>
    </location>
</feature>
<keyword evidence="7" id="KW-0560">Oxidoreductase</keyword>
<dbReference type="PROSITE" id="PS51355">
    <property type="entry name" value="GLUTATHIONE_PEROXID_3"/>
    <property type="match status" value="2"/>
</dbReference>
<evidence type="ECO:0000256" key="6">
    <source>
        <dbReference type="ARBA" id="ARBA00022833"/>
    </source>
</evidence>
<evidence type="ECO:0000256" key="8">
    <source>
        <dbReference type="ARBA" id="ARBA00023054"/>
    </source>
</evidence>
<dbReference type="PROSITE" id="PS50878">
    <property type="entry name" value="RT_POL"/>
    <property type="match status" value="1"/>
</dbReference>
<feature type="compositionally biased region" description="Acidic residues" evidence="11">
    <location>
        <begin position="1026"/>
        <end position="1040"/>
    </location>
</feature>
<dbReference type="Gene3D" id="1.10.555.10">
    <property type="entry name" value="Rho GTPase activation protein"/>
    <property type="match status" value="1"/>
</dbReference>
<dbReference type="GO" id="GO:0005096">
    <property type="term" value="F:GTPase activator activity"/>
    <property type="evidence" value="ECO:0007669"/>
    <property type="project" value="UniProtKB-KW"/>
</dbReference>
<dbReference type="GO" id="GO:0006979">
    <property type="term" value="P:response to oxidative stress"/>
    <property type="evidence" value="ECO:0007669"/>
    <property type="project" value="InterPro"/>
</dbReference>
<dbReference type="EMBL" id="JAUCMX010000010">
    <property type="protein sequence ID" value="KAK3533479.1"/>
    <property type="molecule type" value="Genomic_DNA"/>
</dbReference>
<reference evidence="16" key="1">
    <citation type="submission" date="2023-06" db="EMBL/GenBank/DDBJ databases">
        <title>Male Hemibagrus guttatus genome.</title>
        <authorList>
            <person name="Bian C."/>
        </authorList>
    </citation>
    <scope>NUCLEOTIDE SEQUENCE</scope>
    <source>
        <strain evidence="16">Male_cb2023</strain>
        <tissue evidence="16">Muscle</tissue>
    </source>
</reference>
<feature type="domain" description="Rho-GAP" evidence="13">
    <location>
        <begin position="785"/>
        <end position="1002"/>
    </location>
</feature>
<dbReference type="InterPro" id="IPR051025">
    <property type="entry name" value="RhoGAP"/>
</dbReference>
<keyword evidence="5" id="KW-0863">Zinc-finger</keyword>
<keyword evidence="2" id="KW-0343">GTPase activation</keyword>
<dbReference type="Pfam" id="PF00620">
    <property type="entry name" value="RhoGAP"/>
    <property type="match status" value="1"/>
</dbReference>
<feature type="compositionally biased region" description="Basic and acidic residues" evidence="11">
    <location>
        <begin position="1117"/>
        <end position="1129"/>
    </location>
</feature>
<accession>A0AAE0V454</accession>
<dbReference type="GO" id="GO:0016020">
    <property type="term" value="C:membrane"/>
    <property type="evidence" value="ECO:0007669"/>
    <property type="project" value="TreeGrafter"/>
</dbReference>
<feature type="domain" description="F-BAR" evidence="15">
    <location>
        <begin position="303"/>
        <end position="565"/>
    </location>
</feature>
<feature type="domain" description="Phorbol-ester/DAG-type" evidence="12">
    <location>
        <begin position="726"/>
        <end position="771"/>
    </location>
</feature>
<evidence type="ECO:0008006" key="18">
    <source>
        <dbReference type="Google" id="ProtNLM"/>
    </source>
</evidence>
<dbReference type="Gene3D" id="1.20.1270.60">
    <property type="entry name" value="Arfaptin homology (AH) domain/BAR domain"/>
    <property type="match status" value="1"/>
</dbReference>
<dbReference type="Pfam" id="PF03372">
    <property type="entry name" value="Exo_endo_phos"/>
    <property type="match status" value="1"/>
</dbReference>
<dbReference type="PANTHER" id="PTHR15228">
    <property type="entry name" value="SPERMATHECAL PHYSIOLOGY VARIANT"/>
    <property type="match status" value="1"/>
</dbReference>
<dbReference type="Pfam" id="PF00255">
    <property type="entry name" value="GSHPx"/>
    <property type="match status" value="1"/>
</dbReference>
<evidence type="ECO:0000259" key="13">
    <source>
        <dbReference type="PROSITE" id="PS50238"/>
    </source>
</evidence>
<dbReference type="InterPro" id="IPR046349">
    <property type="entry name" value="C1-like_sf"/>
</dbReference>
<keyword evidence="17" id="KW-1185">Reference proteome</keyword>
<feature type="compositionally biased region" description="Polar residues" evidence="11">
    <location>
        <begin position="7"/>
        <end position="19"/>
    </location>
</feature>
<dbReference type="InterPro" id="IPR036691">
    <property type="entry name" value="Endo/exonu/phosph_ase_sf"/>
</dbReference>
<dbReference type="PROSITE" id="PS00479">
    <property type="entry name" value="ZF_DAG_PE_1"/>
    <property type="match status" value="1"/>
</dbReference>
<evidence type="ECO:0000313" key="17">
    <source>
        <dbReference type="Proteomes" id="UP001274896"/>
    </source>
</evidence>
<dbReference type="PANTHER" id="PTHR15228:SF18">
    <property type="entry name" value="RHO GTPASE-ACTIVATING PROTEIN 45"/>
    <property type="match status" value="1"/>
</dbReference>
<dbReference type="PROSITE" id="PS50238">
    <property type="entry name" value="RHOGAP"/>
    <property type="match status" value="1"/>
</dbReference>
<keyword evidence="3" id="KW-0575">Peroxidase</keyword>
<dbReference type="InterPro" id="IPR043502">
    <property type="entry name" value="DNA/RNA_pol_sf"/>
</dbReference>
<proteinExistence type="inferred from homology"/>
<comment type="caution">
    <text evidence="16">The sequence shown here is derived from an EMBL/GenBank/DDBJ whole genome shotgun (WGS) entry which is preliminary data.</text>
</comment>
<feature type="region of interest" description="Disordered" evidence="11">
    <location>
        <begin position="1021"/>
        <end position="1130"/>
    </location>
</feature>
<name>A0AAE0V454_9TELE</name>
<comment type="similarity">
    <text evidence="1">Belongs to the glutathione peroxidase family.</text>
</comment>
<gene>
    <name evidence="16" type="ORF">QTP70_023459</name>
</gene>
<dbReference type="PROSITE" id="PS00763">
    <property type="entry name" value="GLUTATHIONE_PEROXID_2"/>
    <property type="match status" value="1"/>
</dbReference>
<dbReference type="GO" id="GO:0004601">
    <property type="term" value="F:peroxidase activity"/>
    <property type="evidence" value="ECO:0007669"/>
    <property type="project" value="UniProtKB-KW"/>
</dbReference>
<dbReference type="PROSITE" id="PS51741">
    <property type="entry name" value="F_BAR"/>
    <property type="match status" value="1"/>
</dbReference>